<name>A0A0H1BI80_9EURO</name>
<organism evidence="1 3">
    <name type="scientific">Blastomyces silverae</name>
    <dbReference type="NCBI Taxonomy" id="2060906"/>
    <lineage>
        <taxon>Eukaryota</taxon>
        <taxon>Fungi</taxon>
        <taxon>Dikarya</taxon>
        <taxon>Ascomycota</taxon>
        <taxon>Pezizomycotina</taxon>
        <taxon>Eurotiomycetes</taxon>
        <taxon>Eurotiomycetidae</taxon>
        <taxon>Onygenales</taxon>
        <taxon>Ajellomycetaceae</taxon>
        <taxon>Blastomyces</taxon>
    </lineage>
</organism>
<evidence type="ECO:0000313" key="3">
    <source>
        <dbReference type="Proteomes" id="UP000053573"/>
    </source>
</evidence>
<sequence>AEAVIDVCKNQDKIVQVVKAELISTSSDSKAFFKITAHTDEQIDLQKHLHDKITAVKEAIAHTVNTANSSLLFSSDVDVTISENCQKTLTLIM</sequence>
<dbReference type="Proteomes" id="UP000053573">
    <property type="component" value="Unassembled WGS sequence"/>
</dbReference>
<protein>
    <submittedName>
        <fullName evidence="1">Uncharacterized protein</fullName>
    </submittedName>
</protein>
<evidence type="ECO:0000313" key="1">
    <source>
        <dbReference type="EMBL" id="KLJ11244.1"/>
    </source>
</evidence>
<reference evidence="3" key="1">
    <citation type="journal article" date="2015" name="PLoS Genet.">
        <title>The dynamic genome and transcriptome of the human fungal pathogen Blastomyces and close relative Emmonsia.</title>
        <authorList>
            <person name="Munoz J.F."/>
            <person name="Gauthier G.M."/>
            <person name="Desjardins C.A."/>
            <person name="Gallo J.E."/>
            <person name="Holder J."/>
            <person name="Sullivan T.D."/>
            <person name="Marty A.J."/>
            <person name="Carmen J.C."/>
            <person name="Chen Z."/>
            <person name="Ding L."/>
            <person name="Gujja S."/>
            <person name="Magrini V."/>
            <person name="Misas E."/>
            <person name="Mitreva M."/>
            <person name="Priest M."/>
            <person name="Saif S."/>
            <person name="Whiston E.A."/>
            <person name="Young S."/>
            <person name="Zeng Q."/>
            <person name="Goldman W.E."/>
            <person name="Mardis E.R."/>
            <person name="Taylor J.W."/>
            <person name="McEwen J.G."/>
            <person name="Clay O.K."/>
            <person name="Klein B.S."/>
            <person name="Cuomo C.A."/>
        </authorList>
    </citation>
    <scope>NUCLEOTIDE SEQUENCE [LARGE SCALE GENOMIC DNA]</scope>
    <source>
        <strain evidence="3">UAMH 139</strain>
    </source>
</reference>
<dbReference type="EMBL" id="LDEV01001680">
    <property type="protein sequence ID" value="KLJ11244.1"/>
    <property type="molecule type" value="Genomic_DNA"/>
</dbReference>
<dbReference type="EMBL" id="LDEV01001403">
    <property type="protein sequence ID" value="KLJ11728.1"/>
    <property type="molecule type" value="Genomic_DNA"/>
</dbReference>
<proteinExistence type="predicted"/>
<keyword evidence="3" id="KW-1185">Reference proteome</keyword>
<feature type="non-terminal residue" evidence="1">
    <location>
        <position position="1"/>
    </location>
</feature>
<reference evidence="1" key="2">
    <citation type="submission" date="2015-05" db="EMBL/GenBank/DDBJ databases">
        <title>The Genome Sequence of Emmonsia parva UAMH 139.</title>
        <authorList>
            <consortium name="The Broad Institute Genomics Platform"/>
            <person name="Cuomo C."/>
            <person name="Munoz J.F."/>
            <person name="Gallo J.E."/>
            <person name="Misas E."/>
            <person name="Taylor J.W."/>
            <person name="McEwen J.G."/>
            <person name="Clay O.K."/>
            <person name="Priest M.E."/>
            <person name="Saif S."/>
            <person name="Young S."/>
            <person name="Zeng Q."/>
            <person name="Wortman J."/>
            <person name="Birren B."/>
        </authorList>
    </citation>
    <scope>NUCLEOTIDE SEQUENCE [LARGE SCALE GENOMIC DNA]</scope>
    <source>
        <strain evidence="1">UAMH 139</strain>
    </source>
</reference>
<dbReference type="AlphaFoldDB" id="A0A0H1BI80"/>
<accession>A0A0H1BI80</accession>
<evidence type="ECO:0000313" key="2">
    <source>
        <dbReference type="EMBL" id="KLJ11728.1"/>
    </source>
</evidence>
<comment type="caution">
    <text evidence="1">The sequence shown here is derived from an EMBL/GenBank/DDBJ whole genome shotgun (WGS) entry which is preliminary data.</text>
</comment>
<gene>
    <name evidence="1" type="ORF">EMPG_09773</name>
    <name evidence="2" type="ORF">EMPG_13103</name>
</gene>